<evidence type="ECO:0000256" key="8">
    <source>
        <dbReference type="SAM" id="Coils"/>
    </source>
</evidence>
<evidence type="ECO:0000256" key="2">
    <source>
        <dbReference type="ARBA" id="ARBA00007613"/>
    </source>
</evidence>
<keyword evidence="6" id="KW-0472">Membrane</keyword>
<evidence type="ECO:0000256" key="1">
    <source>
        <dbReference type="ARBA" id="ARBA00004442"/>
    </source>
</evidence>
<dbReference type="GO" id="GO:0009279">
    <property type="term" value="C:cell outer membrane"/>
    <property type="evidence" value="ECO:0007669"/>
    <property type="project" value="UniProtKB-SubCell"/>
</dbReference>
<dbReference type="OrthoDB" id="9813458at2"/>
<keyword evidence="7" id="KW-0998">Cell outer membrane</keyword>
<dbReference type="GO" id="GO:0015562">
    <property type="term" value="F:efflux transmembrane transporter activity"/>
    <property type="evidence" value="ECO:0007669"/>
    <property type="project" value="InterPro"/>
</dbReference>
<accession>A0A1I7LN37</accession>
<dbReference type="RefSeq" id="WP_093558645.1">
    <property type="nucleotide sequence ID" value="NZ_FPBO01000033.1"/>
</dbReference>
<evidence type="ECO:0000256" key="4">
    <source>
        <dbReference type="ARBA" id="ARBA00022452"/>
    </source>
</evidence>
<feature type="signal peptide" evidence="9">
    <location>
        <begin position="1"/>
        <end position="25"/>
    </location>
</feature>
<keyword evidence="3" id="KW-0813">Transport</keyword>
<evidence type="ECO:0000313" key="11">
    <source>
        <dbReference type="Proteomes" id="UP000199391"/>
    </source>
</evidence>
<feature type="chain" id="PRO_5011717288" evidence="9">
    <location>
        <begin position="26"/>
        <end position="451"/>
    </location>
</feature>
<dbReference type="AlphaFoldDB" id="A0A1I7LN37"/>
<organism evidence="10 11">
    <name type="scientific">Pseudoduganella namucuonensis</name>
    <dbReference type="NCBI Taxonomy" id="1035707"/>
    <lineage>
        <taxon>Bacteria</taxon>
        <taxon>Pseudomonadati</taxon>
        <taxon>Pseudomonadota</taxon>
        <taxon>Betaproteobacteria</taxon>
        <taxon>Burkholderiales</taxon>
        <taxon>Oxalobacteraceae</taxon>
        <taxon>Telluria group</taxon>
        <taxon>Pseudoduganella</taxon>
    </lineage>
</organism>
<evidence type="ECO:0000256" key="5">
    <source>
        <dbReference type="ARBA" id="ARBA00022692"/>
    </source>
</evidence>
<keyword evidence="4" id="KW-1134">Transmembrane beta strand</keyword>
<reference evidence="11" key="1">
    <citation type="submission" date="2016-10" db="EMBL/GenBank/DDBJ databases">
        <authorList>
            <person name="Varghese N."/>
            <person name="Submissions S."/>
        </authorList>
    </citation>
    <scope>NUCLEOTIDE SEQUENCE [LARGE SCALE GENOMIC DNA]</scope>
    <source>
        <strain evidence="11">CGMCC 1.11014</strain>
    </source>
</reference>
<dbReference type="PANTHER" id="PTHR30026:SF20">
    <property type="entry name" value="OUTER MEMBRANE PROTEIN TOLC"/>
    <property type="match status" value="1"/>
</dbReference>
<dbReference type="InterPro" id="IPR010130">
    <property type="entry name" value="T1SS_OMP_TolC"/>
</dbReference>
<feature type="coiled-coil region" evidence="8">
    <location>
        <begin position="332"/>
        <end position="359"/>
    </location>
</feature>
<name>A0A1I7LN37_9BURK</name>
<protein>
    <submittedName>
        <fullName evidence="10">Outer membrane protein</fullName>
    </submittedName>
</protein>
<keyword evidence="11" id="KW-1185">Reference proteome</keyword>
<gene>
    <name evidence="10" type="ORF">SAMN05216552_103313</name>
</gene>
<dbReference type="NCBIfam" id="TIGR01844">
    <property type="entry name" value="type_I_sec_TolC"/>
    <property type="match status" value="1"/>
</dbReference>
<sequence length="451" mass="47839">MKMTLKTLPAALGLLLALQGGAASAMDVAEAYRQALINDPASLADEQALAAGREKSAQGDALLRPRVNLQLGVARLHNRQTGDTAAAGLPSMSDSATGTTGQASVQLVQPLYDRGASAGRLQLREQSALAQTQFTAARQQLALRVAQAYFGVLVAEETLRVVRAELAAVRHQRERAQARFDVGQDRVTDVQEAQARLDAVVTRELSAVSALELRRAQFQETTGTAPDQLAPLAARFTPRPPEPAALADWQARGASGSALVRARQSEQAIASAELPRHSLAGRPTLDLVASYGAKQQRGGLSPLVAPDGDRTGSIGLVLNVPLYAGGALDSRQREAVARLGQAERQLDAARRDARLQVQEGYLAVTTGVSRVAAQEQALASARSALDATTRGRDVGTRTALDVLDAQQRLFSAELELVQGRADYLLGRLRLALAAGELDEDSLRGLGPWLAR</sequence>
<comment type="similarity">
    <text evidence="2">Belongs to the outer membrane factor (OMF) (TC 1.B.17) family.</text>
</comment>
<keyword evidence="8" id="KW-0175">Coiled coil</keyword>
<dbReference type="GO" id="GO:0015288">
    <property type="term" value="F:porin activity"/>
    <property type="evidence" value="ECO:0007669"/>
    <property type="project" value="TreeGrafter"/>
</dbReference>
<keyword evidence="5" id="KW-0812">Transmembrane</keyword>
<evidence type="ECO:0000256" key="3">
    <source>
        <dbReference type="ARBA" id="ARBA00022448"/>
    </source>
</evidence>
<evidence type="ECO:0000256" key="9">
    <source>
        <dbReference type="SAM" id="SignalP"/>
    </source>
</evidence>
<dbReference type="Gene3D" id="1.20.1600.10">
    <property type="entry name" value="Outer membrane efflux proteins (OEP)"/>
    <property type="match status" value="1"/>
</dbReference>
<dbReference type="PANTHER" id="PTHR30026">
    <property type="entry name" value="OUTER MEMBRANE PROTEIN TOLC"/>
    <property type="match status" value="1"/>
</dbReference>
<evidence type="ECO:0000256" key="7">
    <source>
        <dbReference type="ARBA" id="ARBA00023237"/>
    </source>
</evidence>
<evidence type="ECO:0000313" key="10">
    <source>
        <dbReference type="EMBL" id="SFV11030.1"/>
    </source>
</evidence>
<comment type="subcellular location">
    <subcellularLocation>
        <location evidence="1">Cell outer membrane</location>
    </subcellularLocation>
</comment>
<dbReference type="Proteomes" id="UP000199391">
    <property type="component" value="Unassembled WGS sequence"/>
</dbReference>
<dbReference type="InterPro" id="IPR051906">
    <property type="entry name" value="TolC-like"/>
</dbReference>
<dbReference type="InterPro" id="IPR003423">
    <property type="entry name" value="OMP_efflux"/>
</dbReference>
<dbReference type="STRING" id="1035707.SAMN05216552_103313"/>
<dbReference type="GO" id="GO:1990281">
    <property type="term" value="C:efflux pump complex"/>
    <property type="evidence" value="ECO:0007669"/>
    <property type="project" value="TreeGrafter"/>
</dbReference>
<dbReference type="EMBL" id="FPBO01000033">
    <property type="protein sequence ID" value="SFV11030.1"/>
    <property type="molecule type" value="Genomic_DNA"/>
</dbReference>
<proteinExistence type="inferred from homology"/>
<dbReference type="Pfam" id="PF02321">
    <property type="entry name" value="OEP"/>
    <property type="match status" value="2"/>
</dbReference>
<evidence type="ECO:0000256" key="6">
    <source>
        <dbReference type="ARBA" id="ARBA00023136"/>
    </source>
</evidence>
<keyword evidence="9" id="KW-0732">Signal</keyword>
<dbReference type="SUPFAM" id="SSF56954">
    <property type="entry name" value="Outer membrane efflux proteins (OEP)"/>
    <property type="match status" value="1"/>
</dbReference>